<evidence type="ECO:0000313" key="1">
    <source>
        <dbReference type="EnsemblMetazoa" id="G6.1:cds"/>
    </source>
</evidence>
<sequence>MHDFVTPNRSCLMTKTTFHCFRKNLAANRVGGTCQIGADKMEQNETLQCKVLKKSQELQQYTNNGVQMMFFNLVCADKTKFYNLRVYQKHKFNNISVGRCYKFINTINKGENRYWVVASSLIAFTSRVDVPEELLKNIPLLPEETPITGASPVKYRREHLAVRLLNIKDPSGTAKICLFGDNAEMNFEVNDGVEISGLYRKTYMGKQQLTSSRVTTCRFQDVEDISITSTDLMDDDFLPDDMDGKRTVKITVTDIMDFDVYHCCSSRGCYDKKLVNKKCPTCGSEEEQEKKSCRVQLLYSTSEKTNQKITIWRPTLSEIIKQEVNLGSSDEFLEQISSLLPISFEADIIDNKLQNIK</sequence>
<evidence type="ECO:0000313" key="2">
    <source>
        <dbReference type="Proteomes" id="UP000005408"/>
    </source>
</evidence>
<dbReference type="Proteomes" id="UP000005408">
    <property type="component" value="Unassembled WGS sequence"/>
</dbReference>
<dbReference type="InterPro" id="IPR012340">
    <property type="entry name" value="NA-bd_OB-fold"/>
</dbReference>
<dbReference type="Gene3D" id="2.40.50.140">
    <property type="entry name" value="Nucleic acid-binding proteins"/>
    <property type="match status" value="1"/>
</dbReference>
<reference evidence="1" key="1">
    <citation type="submission" date="2022-08" db="UniProtKB">
        <authorList>
            <consortium name="EnsemblMetazoa"/>
        </authorList>
    </citation>
    <scope>IDENTIFICATION</scope>
    <source>
        <strain evidence="1">05x7-T-G4-1.051#20</strain>
    </source>
</reference>
<protein>
    <submittedName>
        <fullName evidence="1">Uncharacterized protein</fullName>
    </submittedName>
</protein>
<proteinExistence type="predicted"/>
<keyword evidence="2" id="KW-1185">Reference proteome</keyword>
<dbReference type="EnsemblMetazoa" id="G6.1">
    <property type="protein sequence ID" value="G6.1:cds"/>
    <property type="gene ID" value="G6"/>
</dbReference>
<name>A0A8W8NA89_MAGGI</name>
<accession>A0A8W8NA89</accession>
<organism evidence="1 2">
    <name type="scientific">Magallana gigas</name>
    <name type="common">Pacific oyster</name>
    <name type="synonym">Crassostrea gigas</name>
    <dbReference type="NCBI Taxonomy" id="29159"/>
    <lineage>
        <taxon>Eukaryota</taxon>
        <taxon>Metazoa</taxon>
        <taxon>Spiralia</taxon>
        <taxon>Lophotrochozoa</taxon>
        <taxon>Mollusca</taxon>
        <taxon>Bivalvia</taxon>
        <taxon>Autobranchia</taxon>
        <taxon>Pteriomorphia</taxon>
        <taxon>Ostreida</taxon>
        <taxon>Ostreoidea</taxon>
        <taxon>Ostreidae</taxon>
        <taxon>Magallana</taxon>
    </lineage>
</organism>
<dbReference type="AlphaFoldDB" id="A0A8W8NA89"/>